<keyword evidence="6" id="KW-0547">Nucleotide-binding</keyword>
<evidence type="ECO:0000256" key="2">
    <source>
        <dbReference type="ARBA" id="ARBA00008804"/>
    </source>
</evidence>
<evidence type="ECO:0000256" key="8">
    <source>
        <dbReference type="ARBA" id="ARBA00022842"/>
    </source>
</evidence>
<proteinExistence type="inferred from homology"/>
<dbReference type="OrthoDB" id="116380at2759"/>
<protein>
    <submittedName>
        <fullName evidence="12">Plasma-membrane proton-efflux P-type ATPase</fullName>
    </submittedName>
</protein>
<keyword evidence="13" id="KW-1185">Reference proteome</keyword>
<keyword evidence="8" id="KW-0460">Magnesium</keyword>
<dbReference type="Pfam" id="PF13246">
    <property type="entry name" value="Cation_ATPase"/>
    <property type="match status" value="1"/>
</dbReference>
<organism evidence="12 13">
    <name type="scientific">Nitzschia inconspicua</name>
    <dbReference type="NCBI Taxonomy" id="303405"/>
    <lineage>
        <taxon>Eukaryota</taxon>
        <taxon>Sar</taxon>
        <taxon>Stramenopiles</taxon>
        <taxon>Ochrophyta</taxon>
        <taxon>Bacillariophyta</taxon>
        <taxon>Bacillariophyceae</taxon>
        <taxon>Bacillariophycidae</taxon>
        <taxon>Bacillariales</taxon>
        <taxon>Bacillariaceae</taxon>
        <taxon>Nitzschia</taxon>
    </lineage>
</organism>
<evidence type="ECO:0000256" key="9">
    <source>
        <dbReference type="ARBA" id="ARBA00022989"/>
    </source>
</evidence>
<accession>A0A9K3LVC4</accession>
<dbReference type="GO" id="GO:0046872">
    <property type="term" value="F:metal ion binding"/>
    <property type="evidence" value="ECO:0007669"/>
    <property type="project" value="UniProtKB-KW"/>
</dbReference>
<keyword evidence="4 11" id="KW-0812">Transmembrane</keyword>
<evidence type="ECO:0000256" key="1">
    <source>
        <dbReference type="ARBA" id="ARBA00004141"/>
    </source>
</evidence>
<dbReference type="Proteomes" id="UP000693970">
    <property type="component" value="Unassembled WGS sequence"/>
</dbReference>
<evidence type="ECO:0000256" key="6">
    <source>
        <dbReference type="ARBA" id="ARBA00022741"/>
    </source>
</evidence>
<evidence type="ECO:0000256" key="10">
    <source>
        <dbReference type="ARBA" id="ARBA00023136"/>
    </source>
</evidence>
<dbReference type="GO" id="GO:0005524">
    <property type="term" value="F:ATP binding"/>
    <property type="evidence" value="ECO:0007669"/>
    <property type="project" value="UniProtKB-KW"/>
</dbReference>
<evidence type="ECO:0000256" key="5">
    <source>
        <dbReference type="ARBA" id="ARBA00022723"/>
    </source>
</evidence>
<dbReference type="FunFam" id="3.40.50.1000:FF:000211">
    <property type="entry name" value="Plasma membrane ATPase"/>
    <property type="match status" value="1"/>
</dbReference>
<comment type="subcellular location">
    <subcellularLocation>
        <location evidence="1">Membrane</location>
        <topology evidence="1">Multi-pass membrane protein</topology>
    </subcellularLocation>
</comment>
<dbReference type="NCBIfam" id="TIGR01494">
    <property type="entry name" value="ATPase_P-type"/>
    <property type="match status" value="1"/>
</dbReference>
<evidence type="ECO:0000313" key="13">
    <source>
        <dbReference type="Proteomes" id="UP000693970"/>
    </source>
</evidence>
<sequence>MSLGLQNFDADKKDDPIDKAVLQAYEESEVAKEDKDYTQTEIIGFNPIVKRVVAFVNHKGNILTVAKGLPAKIIDTEAGGVDDHECQWQVEDSEKQSFVDDLVEKDKFLSKSGYKTIGIAMCDGDSRKSDHGPWKFVGLMPLLDPPREDTQATIESLHHANLSVKMITGDHANVGIETCRLIGLGTDIHADEEIRNATNPQQRNAMVWAADGFAAVLPSDKREVVLTLKNEFGLVIEMTGDGVNDASALSAAQVGIAVEGATDAARNAANLILTEPGLRPIYGAVLESRRIFARIKAYVVYRMAASVILVLVLSTIAFVDGCAVDSLLIILLALCNDISMLPVACHV</sequence>
<dbReference type="EMBL" id="JAGRRH010000007">
    <property type="protein sequence ID" value="KAG7367336.1"/>
    <property type="molecule type" value="Genomic_DNA"/>
</dbReference>
<keyword evidence="3" id="KW-0597">Phosphoprotein</keyword>
<dbReference type="InterPro" id="IPR001757">
    <property type="entry name" value="P_typ_ATPase"/>
</dbReference>
<evidence type="ECO:0000313" key="12">
    <source>
        <dbReference type="EMBL" id="KAG7367336.1"/>
    </source>
</evidence>
<dbReference type="AlphaFoldDB" id="A0A9K3LVC4"/>
<comment type="similarity">
    <text evidence="2">Belongs to the cation transport ATPase (P-type) (TC 3.A.3) family. Type IIIA subfamily.</text>
</comment>
<dbReference type="PANTHER" id="PTHR42861">
    <property type="entry name" value="CALCIUM-TRANSPORTING ATPASE"/>
    <property type="match status" value="1"/>
</dbReference>
<dbReference type="GO" id="GO:0016020">
    <property type="term" value="C:membrane"/>
    <property type="evidence" value="ECO:0007669"/>
    <property type="project" value="UniProtKB-SubCell"/>
</dbReference>
<evidence type="ECO:0000256" key="3">
    <source>
        <dbReference type="ARBA" id="ARBA00022553"/>
    </source>
</evidence>
<keyword evidence="5" id="KW-0479">Metal-binding</keyword>
<keyword evidence="10 11" id="KW-0472">Membrane</keyword>
<comment type="caution">
    <text evidence="12">The sequence shown here is derived from an EMBL/GenBank/DDBJ whole genome shotgun (WGS) entry which is preliminary data.</text>
</comment>
<feature type="transmembrane region" description="Helical" evidence="11">
    <location>
        <begin position="299"/>
        <end position="319"/>
    </location>
</feature>
<gene>
    <name evidence="12" type="ORF">IV203_030007</name>
</gene>
<keyword evidence="9 11" id="KW-1133">Transmembrane helix</keyword>
<evidence type="ECO:0000256" key="7">
    <source>
        <dbReference type="ARBA" id="ARBA00022840"/>
    </source>
</evidence>
<reference evidence="12" key="2">
    <citation type="submission" date="2021-04" db="EMBL/GenBank/DDBJ databases">
        <authorList>
            <person name="Podell S."/>
        </authorList>
    </citation>
    <scope>NUCLEOTIDE SEQUENCE</scope>
    <source>
        <strain evidence="12">Hildebrandi</strain>
    </source>
</reference>
<dbReference type="GO" id="GO:0016887">
    <property type="term" value="F:ATP hydrolysis activity"/>
    <property type="evidence" value="ECO:0007669"/>
    <property type="project" value="InterPro"/>
</dbReference>
<evidence type="ECO:0000256" key="4">
    <source>
        <dbReference type="ARBA" id="ARBA00022692"/>
    </source>
</evidence>
<name>A0A9K3LVC4_9STRA</name>
<reference evidence="12" key="1">
    <citation type="journal article" date="2021" name="Sci. Rep.">
        <title>Diploid genomic architecture of Nitzschia inconspicua, an elite biomass production diatom.</title>
        <authorList>
            <person name="Oliver A."/>
            <person name="Podell S."/>
            <person name="Pinowska A."/>
            <person name="Traller J.C."/>
            <person name="Smith S.R."/>
            <person name="McClure R."/>
            <person name="Beliaev A."/>
            <person name="Bohutskyi P."/>
            <person name="Hill E.A."/>
            <person name="Rabines A."/>
            <person name="Zheng H."/>
            <person name="Allen L.Z."/>
            <person name="Kuo A."/>
            <person name="Grigoriev I.V."/>
            <person name="Allen A.E."/>
            <person name="Hazlebeck D."/>
            <person name="Allen E.E."/>
        </authorList>
    </citation>
    <scope>NUCLEOTIDE SEQUENCE</scope>
    <source>
        <strain evidence="12">Hildebrandi</strain>
    </source>
</reference>
<keyword evidence="7" id="KW-0067">ATP-binding</keyword>
<evidence type="ECO:0000256" key="11">
    <source>
        <dbReference type="SAM" id="Phobius"/>
    </source>
</evidence>